<evidence type="ECO:0000313" key="2">
    <source>
        <dbReference type="EMBL" id="KAH3792479.1"/>
    </source>
</evidence>
<dbReference type="Proteomes" id="UP000828390">
    <property type="component" value="Unassembled WGS sequence"/>
</dbReference>
<comment type="caution">
    <text evidence="2">The sequence shown here is derived from an EMBL/GenBank/DDBJ whole genome shotgun (WGS) entry which is preliminary data.</text>
</comment>
<dbReference type="AlphaFoldDB" id="A0A9D4F719"/>
<protein>
    <submittedName>
        <fullName evidence="2">Uncharacterized protein</fullName>
    </submittedName>
</protein>
<name>A0A9D4F719_DREPO</name>
<dbReference type="EMBL" id="JAIWYP010000007">
    <property type="protein sequence ID" value="KAH3792479.1"/>
    <property type="molecule type" value="Genomic_DNA"/>
</dbReference>
<sequence length="127" mass="14472">MQYTLLPRAQKNLLVVYIWSVRCLLRKRTWSSNGDPSRHHHSSDWSRAPSLAAWSRHMNVSQAGYLPSGGRGTECHWHYTPLTFLYLGRPPTHKGIVLLNVIVSPPQTSRRTQGSRLTISRTPMPLS</sequence>
<accession>A0A9D4F719</accession>
<proteinExistence type="predicted"/>
<gene>
    <name evidence="2" type="ORF">DPMN_145976</name>
</gene>
<feature type="compositionally biased region" description="Polar residues" evidence="1">
    <location>
        <begin position="108"/>
        <end position="121"/>
    </location>
</feature>
<reference evidence="2" key="2">
    <citation type="submission" date="2020-11" db="EMBL/GenBank/DDBJ databases">
        <authorList>
            <person name="McCartney M.A."/>
            <person name="Auch B."/>
            <person name="Kono T."/>
            <person name="Mallez S."/>
            <person name="Becker A."/>
            <person name="Gohl D.M."/>
            <person name="Silverstein K.A.T."/>
            <person name="Koren S."/>
            <person name="Bechman K.B."/>
            <person name="Herman A."/>
            <person name="Abrahante J.E."/>
            <person name="Garbe J."/>
        </authorList>
    </citation>
    <scope>NUCLEOTIDE SEQUENCE</scope>
    <source>
        <strain evidence="2">Duluth1</strain>
        <tissue evidence="2">Whole animal</tissue>
    </source>
</reference>
<reference evidence="2" key="1">
    <citation type="journal article" date="2019" name="bioRxiv">
        <title>The Genome of the Zebra Mussel, Dreissena polymorpha: A Resource for Invasive Species Research.</title>
        <authorList>
            <person name="McCartney M.A."/>
            <person name="Auch B."/>
            <person name="Kono T."/>
            <person name="Mallez S."/>
            <person name="Zhang Y."/>
            <person name="Obille A."/>
            <person name="Becker A."/>
            <person name="Abrahante J.E."/>
            <person name="Garbe J."/>
            <person name="Badalamenti J.P."/>
            <person name="Herman A."/>
            <person name="Mangelson H."/>
            <person name="Liachko I."/>
            <person name="Sullivan S."/>
            <person name="Sone E.D."/>
            <person name="Koren S."/>
            <person name="Silverstein K.A.T."/>
            <person name="Beckman K.B."/>
            <person name="Gohl D.M."/>
        </authorList>
    </citation>
    <scope>NUCLEOTIDE SEQUENCE</scope>
    <source>
        <strain evidence="2">Duluth1</strain>
        <tissue evidence="2">Whole animal</tissue>
    </source>
</reference>
<evidence type="ECO:0000256" key="1">
    <source>
        <dbReference type="SAM" id="MobiDB-lite"/>
    </source>
</evidence>
<evidence type="ECO:0000313" key="3">
    <source>
        <dbReference type="Proteomes" id="UP000828390"/>
    </source>
</evidence>
<feature type="region of interest" description="Disordered" evidence="1">
    <location>
        <begin position="108"/>
        <end position="127"/>
    </location>
</feature>
<keyword evidence="3" id="KW-1185">Reference proteome</keyword>
<organism evidence="2 3">
    <name type="scientific">Dreissena polymorpha</name>
    <name type="common">Zebra mussel</name>
    <name type="synonym">Mytilus polymorpha</name>
    <dbReference type="NCBI Taxonomy" id="45954"/>
    <lineage>
        <taxon>Eukaryota</taxon>
        <taxon>Metazoa</taxon>
        <taxon>Spiralia</taxon>
        <taxon>Lophotrochozoa</taxon>
        <taxon>Mollusca</taxon>
        <taxon>Bivalvia</taxon>
        <taxon>Autobranchia</taxon>
        <taxon>Heteroconchia</taxon>
        <taxon>Euheterodonta</taxon>
        <taxon>Imparidentia</taxon>
        <taxon>Neoheterodontei</taxon>
        <taxon>Myida</taxon>
        <taxon>Dreissenoidea</taxon>
        <taxon>Dreissenidae</taxon>
        <taxon>Dreissena</taxon>
    </lineage>
</organism>